<keyword evidence="5" id="KW-1185">Reference proteome</keyword>
<name>A0A2G8KKF4_STIJA</name>
<dbReference type="Gene3D" id="2.60.220.30">
    <property type="match status" value="1"/>
</dbReference>
<keyword evidence="1" id="KW-0393">Immunoglobulin domain</keyword>
<dbReference type="Pfam" id="PF00791">
    <property type="entry name" value="ZU5"/>
    <property type="match status" value="1"/>
</dbReference>
<dbReference type="SUPFAM" id="SSF69322">
    <property type="entry name" value="Tricorn protease domain 2"/>
    <property type="match status" value="1"/>
</dbReference>
<comment type="function">
    <text evidence="1">Receptor for netrin required for axon guidance. Mediates axon repulsion of neuronal growth cones in the developing nervous system upon ligand binding.</text>
</comment>
<comment type="similarity">
    <text evidence="1">Belongs to the unc-5 family.</text>
</comment>
<dbReference type="GO" id="GO:0005042">
    <property type="term" value="F:netrin receptor activity"/>
    <property type="evidence" value="ECO:0007669"/>
    <property type="project" value="UniProtKB-UniRule"/>
</dbReference>
<feature type="domain" description="ZU5" evidence="3">
    <location>
        <begin position="649"/>
        <end position="786"/>
    </location>
</feature>
<gene>
    <name evidence="4" type="ORF">BSL78_14635</name>
</gene>
<evidence type="ECO:0000313" key="4">
    <source>
        <dbReference type="EMBL" id="PIK48486.1"/>
    </source>
</evidence>
<evidence type="ECO:0000313" key="5">
    <source>
        <dbReference type="Proteomes" id="UP000230750"/>
    </source>
</evidence>
<keyword evidence="2" id="KW-0175">Coiled coil</keyword>
<comment type="caution">
    <text evidence="4">The sequence shown here is derived from an EMBL/GenBank/DDBJ whole genome shotgun (WGS) entry which is preliminary data.</text>
</comment>
<organism evidence="4 5">
    <name type="scientific">Stichopus japonicus</name>
    <name type="common">Sea cucumber</name>
    <dbReference type="NCBI Taxonomy" id="307972"/>
    <lineage>
        <taxon>Eukaryota</taxon>
        <taxon>Metazoa</taxon>
        <taxon>Echinodermata</taxon>
        <taxon>Eleutherozoa</taxon>
        <taxon>Echinozoa</taxon>
        <taxon>Holothuroidea</taxon>
        <taxon>Aspidochirotacea</taxon>
        <taxon>Aspidochirotida</taxon>
        <taxon>Stichopodidae</taxon>
        <taxon>Apostichopus</taxon>
    </lineage>
</organism>
<feature type="coiled-coil region" evidence="2">
    <location>
        <begin position="332"/>
        <end position="408"/>
    </location>
</feature>
<sequence>MAESSLTQKTLRFTSSDTDAEEIKTIDDIAIGPSNELAICGHIGVVPKAFINVLDNDFGQNIYYYNKTIQIVHSNPLSNKLIYWRDKETIVLYVDRSLHYYNIIDGTLLKSTSLNWTPVCLCFYKEKLFAALASSRILVDEYSEMENFKEILLNDLENDSPSDMVVVNENVYICTESKGRALAFTFNGKLCMEFGNKADVNDKARSICVHERTGLVFVSWNATNLKIYSSTSSRVVRSVDVTEVYKLRITEESILVKINSSKDGVSSLDMNPVVNSTTFYLSLESWRCKQDLPKLDEDRLRSEIYVSEVTNLLTPKSSESSAELSKEYGNHVKTSEHNKDLLNMKLKELEDENKKMKQHRKRLNEQFAEESRKLREKEKRISKINSTITSLEDNKSRSKDEMTDLKLLFTNKTGDVLKLEESISTNTTEIHHLQLREKIVDEKTSQLKDILTSNDIRAMSVTNELNTNRIFIASLQLRISSLETEKLTLQDQIRTLKREAEQYQLSLPETKKELEQVKQDIEKLREKQELLQGNINRKKQMNRDLKFELSNAKKLIENLQKRTLVVDEIQTVDLERVHRMDHLQEKIIQHETLLKEHGDSLRKEEEYLRELIGANRKSLQTLQKSIRTIDNTYQQRNQHIPGPSRSTQYIAAQIIGNDGGVLELAESNVRIEFPQGALKEPTKIEMRLIPSPLVDWEGCFSSHSTVVVELLPNNLKLLRCAQLKLPHCLLLKSSYPPDSVQVYMSHHKEGDTPVWEHMDTVAYQLAPKHCTIDLHSFCWVKYEIDSTIVEGKRLNLYTAAAKMTIHDNTTQVEVGFYPDLPGHGRILRDNDKIFLGQLKPYVFMKESKEPLEIHFHRIVPRSWMNIAPEDNPKIIPFRSVEISEERSCQFTFEGKEDSGFNIPMCMFNVGQNNNMIELSIRPEVLEE</sequence>
<dbReference type="PANTHER" id="PTHR12582">
    <property type="entry name" value="NETRIN RECEPTOR UNC5"/>
    <property type="match status" value="1"/>
</dbReference>
<evidence type="ECO:0000256" key="1">
    <source>
        <dbReference type="RuleBase" id="RU367033"/>
    </source>
</evidence>
<dbReference type="InterPro" id="IPR000906">
    <property type="entry name" value="ZU5_dom"/>
</dbReference>
<dbReference type="AlphaFoldDB" id="A0A2G8KKF4"/>
<dbReference type="GO" id="GO:0005886">
    <property type="term" value="C:plasma membrane"/>
    <property type="evidence" value="ECO:0007669"/>
    <property type="project" value="UniProtKB-SubCell"/>
</dbReference>
<dbReference type="InterPro" id="IPR037936">
    <property type="entry name" value="UNC5A-D"/>
</dbReference>
<dbReference type="PROSITE" id="PS51145">
    <property type="entry name" value="ZU5"/>
    <property type="match status" value="1"/>
</dbReference>
<dbReference type="PANTHER" id="PTHR12582:SF41">
    <property type="entry name" value="UNC5C-LIKE PROTEIN"/>
    <property type="match status" value="1"/>
</dbReference>
<reference evidence="4 5" key="1">
    <citation type="journal article" date="2017" name="PLoS Biol.">
        <title>The sea cucumber genome provides insights into morphological evolution and visceral regeneration.</title>
        <authorList>
            <person name="Zhang X."/>
            <person name="Sun L."/>
            <person name="Yuan J."/>
            <person name="Sun Y."/>
            <person name="Gao Y."/>
            <person name="Zhang L."/>
            <person name="Li S."/>
            <person name="Dai H."/>
            <person name="Hamel J.F."/>
            <person name="Liu C."/>
            <person name="Yu Y."/>
            <person name="Liu S."/>
            <person name="Lin W."/>
            <person name="Guo K."/>
            <person name="Jin S."/>
            <person name="Xu P."/>
            <person name="Storey K.B."/>
            <person name="Huan P."/>
            <person name="Zhang T."/>
            <person name="Zhou Y."/>
            <person name="Zhang J."/>
            <person name="Lin C."/>
            <person name="Li X."/>
            <person name="Xing L."/>
            <person name="Huo D."/>
            <person name="Sun M."/>
            <person name="Wang L."/>
            <person name="Mercier A."/>
            <person name="Li F."/>
            <person name="Yang H."/>
            <person name="Xiang J."/>
        </authorList>
    </citation>
    <scope>NUCLEOTIDE SEQUENCE [LARGE SCALE GENOMIC DNA]</scope>
    <source>
        <strain evidence="4">Shaxun</strain>
        <tissue evidence="4">Muscle</tissue>
    </source>
</reference>
<dbReference type="SMART" id="SM00218">
    <property type="entry name" value="ZU5"/>
    <property type="match status" value="1"/>
</dbReference>
<proteinExistence type="inferred from homology"/>
<keyword evidence="1" id="KW-0217">Developmental protein</keyword>
<keyword evidence="1" id="KW-0675">Receptor</keyword>
<dbReference type="OrthoDB" id="5973910at2759"/>
<evidence type="ECO:0000259" key="3">
    <source>
        <dbReference type="PROSITE" id="PS51145"/>
    </source>
</evidence>
<dbReference type="EMBL" id="MRZV01000519">
    <property type="protein sequence ID" value="PIK48486.1"/>
    <property type="molecule type" value="Genomic_DNA"/>
</dbReference>
<evidence type="ECO:0000256" key="2">
    <source>
        <dbReference type="SAM" id="Coils"/>
    </source>
</evidence>
<accession>A0A2G8KKF4</accession>
<protein>
    <recommendedName>
        <fullName evidence="1">Netrin receptor UNC5</fullName>
    </recommendedName>
</protein>
<dbReference type="Proteomes" id="UP000230750">
    <property type="component" value="Unassembled WGS sequence"/>
</dbReference>
<feature type="coiled-coil region" evidence="2">
    <location>
        <begin position="472"/>
        <end position="562"/>
    </location>
</feature>
<comment type="subcellular location">
    <subcellularLocation>
        <location evidence="1">Cell membrane</location>
        <topology evidence="1">Single-pass type I membrane protein</topology>
    </subcellularLocation>
</comment>